<reference evidence="1" key="1">
    <citation type="submission" date="2020-06" db="EMBL/GenBank/DDBJ databases">
        <authorList>
            <person name="Dong N."/>
        </authorList>
    </citation>
    <scope>NUCLEOTIDE SEQUENCE</scope>
    <source>
        <strain evidence="1">R1692</strain>
    </source>
</reference>
<gene>
    <name evidence="1" type="ORF">HX018_16500</name>
</gene>
<dbReference type="EMBL" id="JACAGK010000059">
    <property type="protein sequence ID" value="MDM1049841.1"/>
    <property type="molecule type" value="Genomic_DNA"/>
</dbReference>
<sequence>MRQILIDDIDSEDFEDILLQIEVSFDIKFERNELENIYALGELFDHIENKIELEDRADCTNQQAFYMLREAIAQTLEIDKSTIGLQSKLADLMPRNERRVLLRQIEEHLGFKINLLKPSNWVDISLMILTLISVATLFYDSRIGFTGLLISIIGFRVVYHFARELKVETIADLVKKMTRENYIRSRRYATTFNKNEVKKILTEIFSEYLSVPVSR</sequence>
<dbReference type="RefSeq" id="WP_286652087.1">
    <property type="nucleotide sequence ID" value="NZ_JACAGK010000059.1"/>
</dbReference>
<dbReference type="InterPro" id="IPR036736">
    <property type="entry name" value="ACP-like_sf"/>
</dbReference>
<accession>A0ABT7NRG0</accession>
<keyword evidence="2" id="KW-1185">Reference proteome</keyword>
<dbReference type="Gene3D" id="1.10.1200.10">
    <property type="entry name" value="ACP-like"/>
    <property type="match status" value="1"/>
</dbReference>
<organism evidence="1 2">
    <name type="scientific">Sphingobacterium hotanense</name>
    <dbReference type="NCBI Taxonomy" id="649196"/>
    <lineage>
        <taxon>Bacteria</taxon>
        <taxon>Pseudomonadati</taxon>
        <taxon>Bacteroidota</taxon>
        <taxon>Sphingobacteriia</taxon>
        <taxon>Sphingobacteriales</taxon>
        <taxon>Sphingobacteriaceae</taxon>
        <taxon>Sphingobacterium</taxon>
    </lineage>
</organism>
<evidence type="ECO:0000313" key="1">
    <source>
        <dbReference type="EMBL" id="MDM1049841.1"/>
    </source>
</evidence>
<protein>
    <recommendedName>
        <fullName evidence="3">Acyl carrier protein</fullName>
    </recommendedName>
</protein>
<proteinExistence type="predicted"/>
<reference evidence="1" key="2">
    <citation type="journal article" date="2022" name="Sci. Total Environ.">
        <title>Prevalence, transmission, and molecular epidemiology of tet(X)-positive bacteria among humans, animals, and environmental niches in China: An epidemiological, and genomic-based study.</title>
        <authorList>
            <person name="Dong N."/>
            <person name="Zeng Y."/>
            <person name="Cai C."/>
            <person name="Sun C."/>
            <person name="Lu J."/>
            <person name="Liu C."/>
            <person name="Zhou H."/>
            <person name="Sun Q."/>
            <person name="Shu L."/>
            <person name="Wang H."/>
            <person name="Wang Y."/>
            <person name="Wang S."/>
            <person name="Wu C."/>
            <person name="Chan E.W."/>
            <person name="Chen G."/>
            <person name="Shen Z."/>
            <person name="Chen S."/>
            <person name="Zhang R."/>
        </authorList>
    </citation>
    <scope>NUCLEOTIDE SEQUENCE</scope>
    <source>
        <strain evidence="1">R1692</strain>
    </source>
</reference>
<evidence type="ECO:0000313" key="2">
    <source>
        <dbReference type="Proteomes" id="UP001170954"/>
    </source>
</evidence>
<evidence type="ECO:0008006" key="3">
    <source>
        <dbReference type="Google" id="ProtNLM"/>
    </source>
</evidence>
<dbReference type="Proteomes" id="UP001170954">
    <property type="component" value="Unassembled WGS sequence"/>
</dbReference>
<comment type="caution">
    <text evidence="1">The sequence shown here is derived from an EMBL/GenBank/DDBJ whole genome shotgun (WGS) entry which is preliminary data.</text>
</comment>
<name>A0ABT7NRG0_9SPHI</name>